<dbReference type="GO" id="GO:0005524">
    <property type="term" value="F:ATP binding"/>
    <property type="evidence" value="ECO:0007669"/>
    <property type="project" value="UniProtKB-UniRule"/>
</dbReference>
<evidence type="ECO:0000256" key="24">
    <source>
        <dbReference type="SAM" id="Phobius"/>
    </source>
</evidence>
<feature type="transmembrane region" description="Helical" evidence="24">
    <location>
        <begin position="543"/>
        <end position="563"/>
    </location>
</feature>
<keyword evidence="6" id="KW-0723">Serine/threonine-protein kinase</keyword>
<name>A0A182FFY7_ANOAL</name>
<dbReference type="VEuPathDB" id="VectorBase:AALB20_026645"/>
<keyword evidence="9" id="KW-0479">Metal-binding</keyword>
<dbReference type="Pfam" id="PF00069">
    <property type="entry name" value="Pkinase"/>
    <property type="match status" value="1"/>
</dbReference>
<dbReference type="CDD" id="cd23600">
    <property type="entry name" value="TFP_LU_ECD_Sax"/>
    <property type="match status" value="1"/>
</dbReference>
<dbReference type="EC" id="2.7.11.30" evidence="5"/>
<protein>
    <recommendedName>
        <fullName evidence="5">receptor protein serine/threonine kinase</fullName>
        <ecNumber evidence="5">2.7.11.30</ecNumber>
    </recommendedName>
</protein>
<dbReference type="Gene3D" id="3.30.200.20">
    <property type="entry name" value="Phosphorylase Kinase, domain 1"/>
    <property type="match status" value="1"/>
</dbReference>
<feature type="compositionally biased region" description="Low complexity" evidence="23">
    <location>
        <begin position="78"/>
        <end position="88"/>
    </location>
</feature>
<proteinExistence type="inferred from homology"/>
<keyword evidence="8 24" id="KW-0812">Transmembrane</keyword>
<feature type="binding site" evidence="22">
    <location>
        <position position="258"/>
    </location>
    <ligand>
        <name>ATP</name>
        <dbReference type="ChEBI" id="CHEBI:30616"/>
    </ligand>
</feature>
<evidence type="ECO:0000256" key="12">
    <source>
        <dbReference type="ARBA" id="ARBA00022777"/>
    </source>
</evidence>
<evidence type="ECO:0000256" key="10">
    <source>
        <dbReference type="ARBA" id="ARBA00022729"/>
    </source>
</evidence>
<dbReference type="FunFam" id="1.10.510.10:FF:000018">
    <property type="entry name" value="Receptor protein serine/threonine kinase"/>
    <property type="match status" value="1"/>
</dbReference>
<dbReference type="GO" id="GO:0046872">
    <property type="term" value="F:metal ion binding"/>
    <property type="evidence" value="ECO:0007669"/>
    <property type="project" value="UniProtKB-KW"/>
</dbReference>
<keyword evidence="14" id="KW-0460">Magnesium</keyword>
<comment type="cofactor">
    <cofactor evidence="2">
        <name>Mg(2+)</name>
        <dbReference type="ChEBI" id="CHEBI:18420"/>
    </cofactor>
</comment>
<evidence type="ECO:0000256" key="1">
    <source>
        <dbReference type="ARBA" id="ARBA00001936"/>
    </source>
</evidence>
<dbReference type="PROSITE" id="PS51143">
    <property type="entry name" value="MT_A70"/>
    <property type="match status" value="1"/>
</dbReference>
<evidence type="ECO:0000256" key="16">
    <source>
        <dbReference type="ARBA" id="ARBA00023136"/>
    </source>
</evidence>
<dbReference type="Pfam" id="PF05063">
    <property type="entry name" value="MT-A70"/>
    <property type="match status" value="1"/>
</dbReference>
<evidence type="ECO:0000256" key="2">
    <source>
        <dbReference type="ARBA" id="ARBA00001946"/>
    </source>
</evidence>
<evidence type="ECO:0000256" key="23">
    <source>
        <dbReference type="SAM" id="MobiDB-lite"/>
    </source>
</evidence>
<dbReference type="Pfam" id="PF01064">
    <property type="entry name" value="Activin_recp"/>
    <property type="match status" value="1"/>
</dbReference>
<keyword evidence="11 22" id="KW-0547">Nucleotide-binding</keyword>
<dbReference type="PANTHER" id="PTHR23255:SF72">
    <property type="entry name" value="RECEPTOR PROTEIN SERINE_THREONINE KINASE"/>
    <property type="match status" value="1"/>
</dbReference>
<dbReference type="FunFam" id="3.30.200.20:FF:000064">
    <property type="entry name" value="Receptor protein serine/threonine kinase"/>
    <property type="match status" value="1"/>
</dbReference>
<feature type="region of interest" description="Disordered" evidence="23">
    <location>
        <begin position="78"/>
        <end position="102"/>
    </location>
</feature>
<feature type="region of interest" description="Disordered" evidence="23">
    <location>
        <begin position="784"/>
        <end position="803"/>
    </location>
</feature>
<accession>A0A182FFY7</accession>
<evidence type="ECO:0000256" key="3">
    <source>
        <dbReference type="ARBA" id="ARBA00004479"/>
    </source>
</evidence>
<keyword evidence="10" id="KW-0732">Signal</keyword>
<comment type="similarity">
    <text evidence="4">Belongs to the protein kinase superfamily. TKL Ser/Thr protein kinase family. TGFB receptor subfamily.</text>
</comment>
<feature type="compositionally biased region" description="Low complexity" evidence="23">
    <location>
        <begin position="791"/>
        <end position="803"/>
    </location>
</feature>
<dbReference type="PROSITE" id="PS00108">
    <property type="entry name" value="PROTEIN_KINASE_ST"/>
    <property type="match status" value="1"/>
</dbReference>
<comment type="subcellular location">
    <subcellularLocation>
        <location evidence="3">Membrane</location>
        <topology evidence="3">Single-pass type I membrane protein</topology>
    </subcellularLocation>
</comment>
<dbReference type="PROSITE" id="PS50011">
    <property type="entry name" value="PROTEIN_KINASE_DOM"/>
    <property type="match status" value="1"/>
</dbReference>
<comment type="catalytic activity">
    <reaction evidence="19">
        <text>L-seryl-[receptor-protein] + ATP = O-phospho-L-seryl-[receptor-protein] + ADP + H(+)</text>
        <dbReference type="Rhea" id="RHEA:18673"/>
        <dbReference type="Rhea" id="RHEA-COMP:11022"/>
        <dbReference type="Rhea" id="RHEA-COMP:11023"/>
        <dbReference type="ChEBI" id="CHEBI:15378"/>
        <dbReference type="ChEBI" id="CHEBI:29999"/>
        <dbReference type="ChEBI" id="CHEBI:30616"/>
        <dbReference type="ChEBI" id="CHEBI:83421"/>
        <dbReference type="ChEBI" id="CHEBI:456216"/>
        <dbReference type="EC" id="2.7.11.30"/>
    </reaction>
</comment>
<reference evidence="25 26" key="1">
    <citation type="journal article" date="2017" name="G3 (Bethesda)">
        <title>The Physical Genome Mapping of Anopheles albimanus Corrected Scaffold Misassemblies and Identified Interarm Rearrangements in Genus Anopheles.</title>
        <authorList>
            <person name="Artemov G.N."/>
            <person name="Peery A.N."/>
            <person name="Jiang X."/>
            <person name="Tu Z."/>
            <person name="Stegniy V.N."/>
            <person name="Sharakhova M.V."/>
            <person name="Sharakhov I.V."/>
        </authorList>
    </citation>
    <scope>NUCLEOTIDE SEQUENCE [LARGE SCALE GENOMIC DNA]</scope>
    <source>
        <strain evidence="25 26">ALBI9_A</strain>
    </source>
</reference>
<feature type="transmembrane region" description="Helical" evidence="24">
    <location>
        <begin position="144"/>
        <end position="166"/>
    </location>
</feature>
<evidence type="ECO:0000256" key="6">
    <source>
        <dbReference type="ARBA" id="ARBA00022527"/>
    </source>
</evidence>
<keyword evidence="17" id="KW-0675">Receptor</keyword>
<sequence length="1313" mass="143394">MEIELAHANRNVPAPNSIIPHQRYKCLSCEPPDCTTVHQHHCQNAIQCWKSRTRDQEGNENVQRGCTTEHDQLPLYCNQNQKSKNGNTNGSGGGGGPKKRHVNSSGTYNIECCTGDYCNDGDFPELPSPNVPETEEQDPFAGRVAIAVLVPFGSILAITVAAVFCLRRAHAKRVNASRTKYDQETYYTNDDVLRATSAGDSTLREYLQHSVTSGSGSGLPLLIQRTLAKQVSLCECIGRGRYGEVWRGIWHGESVAVKIFFSRDEDSWKRETEIYGTVLLRHENILGYVGSDMTSRNSCTQLWLITHYFPQGSLYDFLNRTAITTHQMITICLSIANGLVHLHTEIFGTEGKPAIAHRDLKTKNILIRANGTCVIADFGLAVMHSQTTNKIDIGSTARVGTKRYMAPEVLDESINMECFDALRKADIYAIGLIFWEVCRRTISCGIAEEYKVPYYDYVSSDPSFEEMRKVVCVDNYRPSVQNRWTSDQILAGMSKLMRECWHTNSNVRLPALRIKKTLLKLASSDETLKINPDGDFIRIPRTCAVATVVFVVLLLLPVCWNMSSWEEIQAVKVKRNSLREKLEKRKKERQDLLLGNSSPAGPGGSLIKLESGVSLGDDKGNKLLLPTIKLDQGAGSAGNTRVCYIDAEVEKCLVKVLADQSLILPTNSTQITERVESMMQKTAPLRDSVAYYLHKLASQNLINIKEVSIGGTVGYEVISAEHTRIQALHDDLGLSHIPMAALADRESVGKRKALDGDEDELLLLLKGSSTSKVARGAAGLKEEGYRGKGAGAADSSSSSSSSSTAASSAAASVQASDIMSLLSLPSTREKQHKKVGEEILELLSKPTAKERSLAEKFKSQGGAQVMEFCPHGTRIECMRSLDAANEAAAAAAAAAAKERSDSNDNRDGGDDRETGTKPDSNSDSQSERGSRSKNGADVGDVKKEPAADVGMDAVSPGSNSNSSSSGAAPDSKQQQPPPAVSKYRCNKLHFKKIIQNHTDETLGDCSFLNTCFHMDTCKYVHYQVDTYQTVGQPGPGGALAGALAKPDGKTKAKVKPKALDDALAGGTGAVGGGGAAAAAATGAGLGAKRSPITNEPCATLYPPQWIQCDLRFLDMTVLGKFAVVMADPPWDIHMELPYGTMSDDEMRQLGVPALQDDGLIFLWVTGRAMELGRECLKLWGYERVDELIWVKTNQLQRIIRTGRTGHWLNHGKEHCLVGMKGNPPNLNRGLDCDVIVAEVRATSHKPDEIYGIIERLSPGTRKIELFGRPHNVQPNWITLGNQLDGIQIVDPELISSFRNRYPDGNCMTPGKNP</sequence>
<feature type="compositionally biased region" description="Low complexity" evidence="23">
    <location>
        <begin position="955"/>
        <end position="969"/>
    </location>
</feature>
<comment type="similarity">
    <text evidence="21">Belongs to the MT-A70-like family.</text>
</comment>
<evidence type="ECO:0000256" key="8">
    <source>
        <dbReference type="ARBA" id="ARBA00022692"/>
    </source>
</evidence>
<dbReference type="InterPro" id="IPR000719">
    <property type="entry name" value="Prot_kinase_dom"/>
</dbReference>
<dbReference type="EnsemblMetazoa" id="AALB005429-RA">
    <property type="protein sequence ID" value="AALB005429-PA"/>
    <property type="gene ID" value="AALB005429"/>
</dbReference>
<evidence type="ECO:0000256" key="5">
    <source>
        <dbReference type="ARBA" id="ARBA00012401"/>
    </source>
</evidence>
<keyword evidence="26" id="KW-1185">Reference proteome</keyword>
<evidence type="ECO:0000256" key="11">
    <source>
        <dbReference type="ARBA" id="ARBA00022741"/>
    </source>
</evidence>
<dbReference type="GO" id="GO:0004675">
    <property type="term" value="F:transmembrane receptor protein serine/threonine kinase activity"/>
    <property type="evidence" value="ECO:0007669"/>
    <property type="project" value="UniProtKB-EC"/>
</dbReference>
<evidence type="ECO:0000256" key="14">
    <source>
        <dbReference type="ARBA" id="ARBA00022842"/>
    </source>
</evidence>
<dbReference type="InterPro" id="IPR000472">
    <property type="entry name" value="Activin_recp"/>
</dbReference>
<dbReference type="InterPro" id="IPR017441">
    <property type="entry name" value="Protein_kinase_ATP_BS"/>
</dbReference>
<evidence type="ECO:0000256" key="13">
    <source>
        <dbReference type="ARBA" id="ARBA00022840"/>
    </source>
</evidence>
<dbReference type="Pfam" id="PF08515">
    <property type="entry name" value="TGF_beta_GS"/>
    <property type="match status" value="1"/>
</dbReference>
<dbReference type="PROSITE" id="PS00107">
    <property type="entry name" value="PROTEIN_KINASE_ATP"/>
    <property type="match status" value="1"/>
</dbReference>
<evidence type="ECO:0000256" key="15">
    <source>
        <dbReference type="ARBA" id="ARBA00022989"/>
    </source>
</evidence>
<dbReference type="InterPro" id="IPR008271">
    <property type="entry name" value="Ser/Thr_kinase_AS"/>
</dbReference>
<dbReference type="GO" id="GO:0005634">
    <property type="term" value="C:nucleus"/>
    <property type="evidence" value="ECO:0007669"/>
    <property type="project" value="InterPro"/>
</dbReference>
<dbReference type="PROSITE" id="PS51256">
    <property type="entry name" value="GS"/>
    <property type="match status" value="1"/>
</dbReference>
<evidence type="ECO:0000256" key="19">
    <source>
        <dbReference type="ARBA" id="ARBA00047681"/>
    </source>
</evidence>
<dbReference type="SMART" id="SM00220">
    <property type="entry name" value="S_TKc"/>
    <property type="match status" value="1"/>
</dbReference>
<dbReference type="VEuPathDB" id="VectorBase:AALB005429"/>
<dbReference type="SUPFAM" id="SSF53335">
    <property type="entry name" value="S-adenosyl-L-methionine-dependent methyltransferases"/>
    <property type="match status" value="1"/>
</dbReference>
<dbReference type="Gene3D" id="2.10.60.10">
    <property type="entry name" value="CD59"/>
    <property type="match status" value="1"/>
</dbReference>
<keyword evidence="13 22" id="KW-0067">ATP-binding</keyword>
<dbReference type="SMART" id="SM00467">
    <property type="entry name" value="GS"/>
    <property type="match status" value="1"/>
</dbReference>
<dbReference type="GO" id="GO:0070724">
    <property type="term" value="C:BMP receptor complex"/>
    <property type="evidence" value="ECO:0007669"/>
    <property type="project" value="TreeGrafter"/>
</dbReference>
<dbReference type="InterPro" id="IPR029063">
    <property type="entry name" value="SAM-dependent_MTases_sf"/>
</dbReference>
<evidence type="ECO:0000256" key="7">
    <source>
        <dbReference type="ARBA" id="ARBA00022679"/>
    </source>
</evidence>
<dbReference type="GO" id="GO:0071363">
    <property type="term" value="P:cellular response to growth factor stimulus"/>
    <property type="evidence" value="ECO:0007669"/>
    <property type="project" value="TreeGrafter"/>
</dbReference>
<dbReference type="PROSITE" id="PS51563">
    <property type="entry name" value="SAM_MTA70L_1"/>
    <property type="match status" value="1"/>
</dbReference>
<dbReference type="GO" id="GO:0001734">
    <property type="term" value="F:mRNA m(6)A methyltransferase activity"/>
    <property type="evidence" value="ECO:0007669"/>
    <property type="project" value="InterPro"/>
</dbReference>
<dbReference type="SUPFAM" id="SSF57302">
    <property type="entry name" value="Snake toxin-like"/>
    <property type="match status" value="1"/>
</dbReference>
<feature type="region of interest" description="Disordered" evidence="23">
    <location>
        <begin position="892"/>
        <end position="980"/>
    </location>
</feature>
<dbReference type="STRING" id="7167.A0A182FFY7"/>
<evidence type="ECO:0000313" key="26">
    <source>
        <dbReference type="Proteomes" id="UP000069272"/>
    </source>
</evidence>
<keyword evidence="15 24" id="KW-1133">Transmembrane helix</keyword>
<dbReference type="SUPFAM" id="SSF56112">
    <property type="entry name" value="Protein kinase-like (PK-like)"/>
    <property type="match status" value="1"/>
</dbReference>
<reference evidence="25" key="2">
    <citation type="submission" date="2022-08" db="UniProtKB">
        <authorList>
            <consortium name="EnsemblMetazoa"/>
        </authorList>
    </citation>
    <scope>IDENTIFICATION</scope>
    <source>
        <strain evidence="25">STECLA/ALBI9_A</strain>
    </source>
</reference>
<dbReference type="VEuPathDB" id="VectorBase:AALB20_026159"/>
<dbReference type="InterPro" id="IPR003605">
    <property type="entry name" value="GS_dom"/>
</dbReference>
<dbReference type="GO" id="GO:0001510">
    <property type="term" value="P:RNA methylation"/>
    <property type="evidence" value="ECO:0007669"/>
    <property type="project" value="InterPro"/>
</dbReference>
<evidence type="ECO:0000256" key="21">
    <source>
        <dbReference type="PROSITE-ProRule" id="PRU00489"/>
    </source>
</evidence>
<keyword evidence="7" id="KW-0808">Transferase</keyword>
<dbReference type="InterPro" id="IPR007757">
    <property type="entry name" value="MT-A70-like"/>
</dbReference>
<evidence type="ECO:0000256" key="9">
    <source>
        <dbReference type="ARBA" id="ARBA00022723"/>
    </source>
</evidence>
<keyword evidence="16 24" id="KW-0472">Membrane</keyword>
<comment type="catalytic activity">
    <reaction evidence="20">
        <text>L-threonyl-[receptor-protein] + ATP = O-phospho-L-threonyl-[receptor-protein] + ADP + H(+)</text>
        <dbReference type="Rhea" id="RHEA:44880"/>
        <dbReference type="Rhea" id="RHEA-COMP:11024"/>
        <dbReference type="Rhea" id="RHEA-COMP:11025"/>
        <dbReference type="ChEBI" id="CHEBI:15378"/>
        <dbReference type="ChEBI" id="CHEBI:30013"/>
        <dbReference type="ChEBI" id="CHEBI:30616"/>
        <dbReference type="ChEBI" id="CHEBI:61977"/>
        <dbReference type="ChEBI" id="CHEBI:456216"/>
        <dbReference type="EC" id="2.7.11.30"/>
    </reaction>
</comment>
<organism evidence="25 26">
    <name type="scientific">Anopheles albimanus</name>
    <name type="common">New world malaria mosquito</name>
    <dbReference type="NCBI Taxonomy" id="7167"/>
    <lineage>
        <taxon>Eukaryota</taxon>
        <taxon>Metazoa</taxon>
        <taxon>Ecdysozoa</taxon>
        <taxon>Arthropoda</taxon>
        <taxon>Hexapoda</taxon>
        <taxon>Insecta</taxon>
        <taxon>Pterygota</taxon>
        <taxon>Neoptera</taxon>
        <taxon>Endopterygota</taxon>
        <taxon>Diptera</taxon>
        <taxon>Nematocera</taxon>
        <taxon>Culicoidea</taxon>
        <taxon>Culicidae</taxon>
        <taxon>Anophelinae</taxon>
        <taxon>Anopheles</taxon>
    </lineage>
</organism>
<feature type="compositionally biased region" description="Basic and acidic residues" evidence="23">
    <location>
        <begin position="896"/>
        <end position="916"/>
    </location>
</feature>
<evidence type="ECO:0000256" key="18">
    <source>
        <dbReference type="ARBA" id="ARBA00023180"/>
    </source>
</evidence>
<keyword evidence="12" id="KW-0418">Kinase</keyword>
<dbReference type="InterPro" id="IPR025848">
    <property type="entry name" value="MT-A70"/>
</dbReference>
<dbReference type="InterPro" id="IPR000333">
    <property type="entry name" value="TGFB_receptor"/>
</dbReference>
<evidence type="ECO:0000313" key="25">
    <source>
        <dbReference type="EnsemblMetazoa" id="AALB005429-PA"/>
    </source>
</evidence>
<evidence type="ECO:0000256" key="20">
    <source>
        <dbReference type="ARBA" id="ARBA00048773"/>
    </source>
</evidence>
<dbReference type="Gene3D" id="1.10.510.10">
    <property type="entry name" value="Transferase(Phosphotransferase) domain 1"/>
    <property type="match status" value="1"/>
</dbReference>
<evidence type="ECO:0000256" key="22">
    <source>
        <dbReference type="PROSITE-ProRule" id="PRU10141"/>
    </source>
</evidence>
<dbReference type="Proteomes" id="UP000069272">
    <property type="component" value="Chromosome 3L"/>
</dbReference>
<comment type="cofactor">
    <cofactor evidence="1">
        <name>Mn(2+)</name>
        <dbReference type="ChEBI" id="CHEBI:29035"/>
    </cofactor>
</comment>
<keyword evidence="18" id="KW-0325">Glycoprotein</keyword>
<evidence type="ECO:0000256" key="4">
    <source>
        <dbReference type="ARBA" id="ARBA00009605"/>
    </source>
</evidence>
<dbReference type="PANTHER" id="PTHR23255">
    <property type="entry name" value="TRANSFORMING GROWTH FACTOR-BETA RECEPTOR TYPE I AND II"/>
    <property type="match status" value="1"/>
</dbReference>
<evidence type="ECO:0000256" key="17">
    <source>
        <dbReference type="ARBA" id="ARBA00023170"/>
    </source>
</evidence>
<dbReference type="InterPro" id="IPR011009">
    <property type="entry name" value="Kinase-like_dom_sf"/>
</dbReference>
<dbReference type="InterPro" id="IPR045860">
    <property type="entry name" value="Snake_toxin-like_sf"/>
</dbReference>